<dbReference type="RefSeq" id="WP_200123387.1">
    <property type="nucleotide sequence ID" value="NZ_CP054705.1"/>
</dbReference>
<feature type="region of interest" description="Disordered" evidence="1">
    <location>
        <begin position="1"/>
        <end position="22"/>
    </location>
</feature>
<proteinExistence type="predicted"/>
<evidence type="ECO:0000313" key="3">
    <source>
        <dbReference type="Proteomes" id="UP000595823"/>
    </source>
</evidence>
<dbReference type="Proteomes" id="UP000595823">
    <property type="component" value="Chromosome"/>
</dbReference>
<sequence length="99" mass="10601">MSDERNGKNEEQDDNFVKKTSKEATDLFGNTVDSAGRVIKSVSGEGGLVGKATDSSGKILKGTANKANDAIGKTSEAPGKLYRKARERTGKNSKHRDDE</sequence>
<protein>
    <submittedName>
        <fullName evidence="2">Uncharacterized protein</fullName>
    </submittedName>
</protein>
<evidence type="ECO:0000256" key="1">
    <source>
        <dbReference type="SAM" id="MobiDB-lite"/>
    </source>
</evidence>
<dbReference type="AlphaFoldDB" id="A0A7T6Z3K5"/>
<reference evidence="2 3" key="1">
    <citation type="submission" date="2020-06" db="EMBL/GenBank/DDBJ databases">
        <title>Genomic analysis of Salicibibacter sp. NKC5-3.</title>
        <authorList>
            <person name="Oh Y.J."/>
        </authorList>
    </citation>
    <scope>NUCLEOTIDE SEQUENCE [LARGE SCALE GENOMIC DNA]</scope>
    <source>
        <strain evidence="2 3">NKC5-3</strain>
    </source>
</reference>
<dbReference type="EMBL" id="CP054705">
    <property type="protein sequence ID" value="QQK76254.1"/>
    <property type="molecule type" value="Genomic_DNA"/>
</dbReference>
<dbReference type="KEGG" id="scia:HUG15_12270"/>
<keyword evidence="3" id="KW-1185">Reference proteome</keyword>
<organism evidence="2 3">
    <name type="scientific">Salicibibacter cibarius</name>
    <dbReference type="NCBI Taxonomy" id="2743000"/>
    <lineage>
        <taxon>Bacteria</taxon>
        <taxon>Bacillati</taxon>
        <taxon>Bacillota</taxon>
        <taxon>Bacilli</taxon>
        <taxon>Bacillales</taxon>
        <taxon>Bacillaceae</taxon>
        <taxon>Salicibibacter</taxon>
    </lineage>
</organism>
<evidence type="ECO:0000313" key="2">
    <source>
        <dbReference type="EMBL" id="QQK76254.1"/>
    </source>
</evidence>
<gene>
    <name evidence="2" type="ORF">HUG15_12270</name>
</gene>
<name>A0A7T6Z3K5_9BACI</name>
<feature type="region of interest" description="Disordered" evidence="1">
    <location>
        <begin position="66"/>
        <end position="99"/>
    </location>
</feature>
<feature type="compositionally biased region" description="Basic and acidic residues" evidence="1">
    <location>
        <begin position="87"/>
        <end position="99"/>
    </location>
</feature>
<accession>A0A7T6Z3K5</accession>